<feature type="region of interest" description="Disordered" evidence="1">
    <location>
        <begin position="44"/>
        <end position="109"/>
    </location>
</feature>
<accession>A0A518H0M6</accession>
<evidence type="ECO:0008006" key="4">
    <source>
        <dbReference type="Google" id="ProtNLM"/>
    </source>
</evidence>
<organism evidence="2 3">
    <name type="scientific">Tautonia plasticadhaerens</name>
    <dbReference type="NCBI Taxonomy" id="2527974"/>
    <lineage>
        <taxon>Bacteria</taxon>
        <taxon>Pseudomonadati</taxon>
        <taxon>Planctomycetota</taxon>
        <taxon>Planctomycetia</taxon>
        <taxon>Isosphaerales</taxon>
        <taxon>Isosphaeraceae</taxon>
        <taxon>Tautonia</taxon>
    </lineage>
</organism>
<dbReference type="OrthoDB" id="290415at2"/>
<dbReference type="KEGG" id="tpla:ElP_22630"/>
<evidence type="ECO:0000256" key="1">
    <source>
        <dbReference type="SAM" id="MobiDB-lite"/>
    </source>
</evidence>
<gene>
    <name evidence="2" type="ORF">ElP_22630</name>
</gene>
<evidence type="ECO:0000313" key="3">
    <source>
        <dbReference type="Proteomes" id="UP000317835"/>
    </source>
</evidence>
<name>A0A518H0M6_9BACT</name>
<dbReference type="EMBL" id="CP036426">
    <property type="protein sequence ID" value="QDV34378.1"/>
    <property type="molecule type" value="Genomic_DNA"/>
</dbReference>
<dbReference type="Proteomes" id="UP000317835">
    <property type="component" value="Chromosome"/>
</dbReference>
<proteinExistence type="predicted"/>
<protein>
    <recommendedName>
        <fullName evidence="4">DUF2325 domain-containing protein</fullName>
    </recommendedName>
</protein>
<dbReference type="AlphaFoldDB" id="A0A518H0M6"/>
<reference evidence="2 3" key="1">
    <citation type="submission" date="2019-02" db="EMBL/GenBank/DDBJ databases">
        <title>Deep-cultivation of Planctomycetes and their phenomic and genomic characterization uncovers novel biology.</title>
        <authorList>
            <person name="Wiegand S."/>
            <person name="Jogler M."/>
            <person name="Boedeker C."/>
            <person name="Pinto D."/>
            <person name="Vollmers J."/>
            <person name="Rivas-Marin E."/>
            <person name="Kohn T."/>
            <person name="Peeters S.H."/>
            <person name="Heuer A."/>
            <person name="Rast P."/>
            <person name="Oberbeckmann S."/>
            <person name="Bunk B."/>
            <person name="Jeske O."/>
            <person name="Meyerdierks A."/>
            <person name="Storesund J.E."/>
            <person name="Kallscheuer N."/>
            <person name="Luecker S."/>
            <person name="Lage O.M."/>
            <person name="Pohl T."/>
            <person name="Merkel B.J."/>
            <person name="Hornburger P."/>
            <person name="Mueller R.-W."/>
            <person name="Bruemmer F."/>
            <person name="Labrenz M."/>
            <person name="Spormann A.M."/>
            <person name="Op den Camp H."/>
            <person name="Overmann J."/>
            <person name="Amann R."/>
            <person name="Jetten M.S.M."/>
            <person name="Mascher T."/>
            <person name="Medema M.H."/>
            <person name="Devos D.P."/>
            <person name="Kaster A.-K."/>
            <person name="Ovreas L."/>
            <person name="Rohde M."/>
            <person name="Galperin M.Y."/>
            <person name="Jogler C."/>
        </authorList>
    </citation>
    <scope>NUCLEOTIDE SEQUENCE [LARGE SCALE GENOMIC DNA]</scope>
    <source>
        <strain evidence="2 3">ElP</strain>
    </source>
</reference>
<evidence type="ECO:0000313" key="2">
    <source>
        <dbReference type="EMBL" id="QDV34378.1"/>
    </source>
</evidence>
<keyword evidence="3" id="KW-1185">Reference proteome</keyword>
<sequence>MPGWEMKIIEAEAERLLSLAAGDADLRAELRALAQVILAATEEPPPSVVPAEGSHPDPAPALPDADEAQAVPSGGPRGPEPLHELTLGRSRPVSVERHPPSEENGGSAFDATLDFDEIEARCRLKAEAARHAAARLRRLRGGGDPGGGVAPVNPEVASWADRFTDAFSWRDDDDGTQPPDISLLDDLGGCFEALAGASALAAGDGERRGALGRSLHLLAEAQSAVRSATQHLQAPDDPDQLAAYEWARDAATRHRVFIKRYLRADDLADPARWPDLLARIEAQAGGDPRARRHRPRVKRLRRHLEAIRRGDDADRDWQEVVEAVDEMVAEGLPPSSKDLRDLLLPAIDDLPDRDDPPEGFRLVLREIDRYLASRADPTEAPVTPEPTPEVQEARRLLGGRSIVLLGGMCRPEARAALREALGLADLVWVETKEHQAVSTFEPVIARPEVALVLLAIRWSSHAFGEVRRYCDLHGTPLVRLPGGYNPNQVAAQIIDQCGERLRGG</sequence>
<dbReference type="RefSeq" id="WP_145269230.1">
    <property type="nucleotide sequence ID" value="NZ_CP036426.1"/>
</dbReference>